<keyword evidence="3" id="KW-1185">Reference proteome</keyword>
<dbReference type="HOGENOM" id="CLU_2893961_0_0_10"/>
<evidence type="ECO:0008006" key="4">
    <source>
        <dbReference type="Google" id="ProtNLM"/>
    </source>
</evidence>
<sequence>MKSNSSQLIVRFLLISLFLQSCGGSTNLPIQEQREQLLAIEGQVSTIRGNHGQEQESNTHCL</sequence>
<dbReference type="AlphaFoldDB" id="B3EUE0"/>
<keyword evidence="1" id="KW-0732">Signal</keyword>
<dbReference type="RefSeq" id="WP_012472329.1">
    <property type="nucleotide sequence ID" value="NC_010830.1"/>
</dbReference>
<dbReference type="KEGG" id="aas:Aasi_0111"/>
<gene>
    <name evidence="2" type="ordered locus">Aasi_0111</name>
</gene>
<evidence type="ECO:0000256" key="1">
    <source>
        <dbReference type="SAM" id="SignalP"/>
    </source>
</evidence>
<name>B3EUE0_AMOA5</name>
<accession>B3EUE0</accession>
<feature type="signal peptide" evidence="1">
    <location>
        <begin position="1"/>
        <end position="23"/>
    </location>
</feature>
<protein>
    <recommendedName>
        <fullName evidence="4">Lipoprotein</fullName>
    </recommendedName>
</protein>
<evidence type="ECO:0000313" key="3">
    <source>
        <dbReference type="Proteomes" id="UP000001227"/>
    </source>
</evidence>
<reference evidence="2 3" key="1">
    <citation type="journal article" date="2010" name="J. Bacteriol.">
        <title>The genome of the amoeba symbiont 'Candidatus Amoebophilus asiaticus' reveals common mechanisms for host cell interaction among amoeba-associated bacteria.</title>
        <authorList>
            <person name="Schmitz-Esser S."/>
            <person name="Tischler P."/>
            <person name="Arnold R."/>
            <person name="Montanaro J."/>
            <person name="Wagner M."/>
            <person name="Rattei T."/>
            <person name="Horn M."/>
        </authorList>
    </citation>
    <scope>NUCLEOTIDE SEQUENCE [LARGE SCALE GENOMIC DNA]</scope>
    <source>
        <strain evidence="2 3">5a2</strain>
    </source>
</reference>
<dbReference type="PROSITE" id="PS51257">
    <property type="entry name" value="PROKAR_LIPOPROTEIN"/>
    <property type="match status" value="1"/>
</dbReference>
<dbReference type="EMBL" id="CP001102">
    <property type="protein sequence ID" value="ACE05559.1"/>
    <property type="molecule type" value="Genomic_DNA"/>
</dbReference>
<feature type="chain" id="PRO_5002788044" description="Lipoprotein" evidence="1">
    <location>
        <begin position="24"/>
        <end position="62"/>
    </location>
</feature>
<organism evidence="2 3">
    <name type="scientific">Amoebophilus asiaticus (strain 5a2)</name>
    <dbReference type="NCBI Taxonomy" id="452471"/>
    <lineage>
        <taxon>Bacteria</taxon>
        <taxon>Pseudomonadati</taxon>
        <taxon>Bacteroidota</taxon>
        <taxon>Cytophagia</taxon>
        <taxon>Cytophagales</taxon>
        <taxon>Amoebophilaceae</taxon>
        <taxon>Candidatus Amoebophilus</taxon>
    </lineage>
</organism>
<evidence type="ECO:0000313" key="2">
    <source>
        <dbReference type="EMBL" id="ACE05559.1"/>
    </source>
</evidence>
<dbReference type="Proteomes" id="UP000001227">
    <property type="component" value="Chromosome"/>
</dbReference>
<proteinExistence type="predicted"/>